<dbReference type="GO" id="GO:0005839">
    <property type="term" value="C:proteasome core complex"/>
    <property type="evidence" value="ECO:0007669"/>
    <property type="project" value="InterPro"/>
</dbReference>
<keyword evidence="5" id="KW-1185">Reference proteome</keyword>
<dbReference type="Gene3D" id="3.60.20.10">
    <property type="entry name" value="Glutamine Phosphoribosylpyrophosphate, subunit 1, domain 1"/>
    <property type="match status" value="1"/>
</dbReference>
<name>E0S865_ENCIT</name>
<dbReference type="InterPro" id="IPR001353">
    <property type="entry name" value="Proteasome_sua/b"/>
</dbReference>
<accession>E0S865</accession>
<dbReference type="HOGENOM" id="CLU_035750_1_1_1"/>
<dbReference type="GO" id="GO:0005737">
    <property type="term" value="C:cytoplasm"/>
    <property type="evidence" value="ECO:0007669"/>
    <property type="project" value="TreeGrafter"/>
</dbReference>
<dbReference type="InterPro" id="IPR023333">
    <property type="entry name" value="Proteasome_suB-type"/>
</dbReference>
<gene>
    <name evidence="4" type="ORF">Eint_071370</name>
</gene>
<dbReference type="PANTHER" id="PTHR32194">
    <property type="entry name" value="METALLOPROTEASE TLDD"/>
    <property type="match status" value="1"/>
</dbReference>
<dbReference type="Proteomes" id="UP000002313">
    <property type="component" value="Chromosome VII"/>
</dbReference>
<dbReference type="Pfam" id="PF00227">
    <property type="entry name" value="Proteasome"/>
    <property type="match status" value="1"/>
</dbReference>
<dbReference type="GO" id="GO:0005634">
    <property type="term" value="C:nucleus"/>
    <property type="evidence" value="ECO:0007669"/>
    <property type="project" value="UniProtKB-SubCell"/>
</dbReference>
<dbReference type="VEuPathDB" id="MicrosporidiaDB:Eint_071370"/>
<dbReference type="RefSeq" id="XP_003073260.1">
    <property type="nucleotide sequence ID" value="XM_003073214.1"/>
</dbReference>
<evidence type="ECO:0000256" key="3">
    <source>
        <dbReference type="ARBA" id="ARBA00022942"/>
    </source>
</evidence>
<organism evidence="4 5">
    <name type="scientific">Encephalitozoon intestinalis (strain ATCC 50506)</name>
    <name type="common">Microsporidian parasite</name>
    <name type="synonym">Septata intestinalis</name>
    <dbReference type="NCBI Taxonomy" id="876142"/>
    <lineage>
        <taxon>Eukaryota</taxon>
        <taxon>Fungi</taxon>
        <taxon>Fungi incertae sedis</taxon>
        <taxon>Microsporidia</taxon>
        <taxon>Unikaryonidae</taxon>
        <taxon>Encephalitozoon</taxon>
    </lineage>
</organism>
<dbReference type="GO" id="GO:0051603">
    <property type="term" value="P:proteolysis involved in protein catabolic process"/>
    <property type="evidence" value="ECO:0007669"/>
    <property type="project" value="InterPro"/>
</dbReference>
<reference evidence="4 5" key="2">
    <citation type="journal article" date="2012" name="Proc. Natl. Acad. Sci. U.S.A.">
        <title>Gain and loss of multiple functionally related, horizontally transferred genes in the reduced genomes of two microsporidian parasites.</title>
        <authorList>
            <person name="Pombert J.-F."/>
            <person name="Selman M."/>
            <person name="Burki F."/>
            <person name="Bardell F.T."/>
            <person name="Farinelli L."/>
            <person name="Solter L.F."/>
            <person name="Whitman D.W."/>
            <person name="Weiss L.M."/>
            <person name="Corradi N."/>
            <person name="Keeling P.J."/>
        </authorList>
    </citation>
    <scope>NUCLEOTIDE SEQUENCE [LARGE SCALE GENOMIC DNA]</scope>
    <source>
        <strain evidence="4 5">ATCC 50506</strain>
    </source>
</reference>
<dbReference type="GeneID" id="9698079"/>
<dbReference type="SUPFAM" id="SSF56235">
    <property type="entry name" value="N-terminal nucleophile aminohydrolases (Ntn hydrolases)"/>
    <property type="match status" value="1"/>
</dbReference>
<proteinExistence type="predicted"/>
<protein>
    <submittedName>
        <fullName evidence="4">20S proteasome subunit beta type-1</fullName>
    </submittedName>
</protein>
<dbReference type="EMBL" id="CP001948">
    <property type="protein sequence ID" value="ADM11900.1"/>
    <property type="molecule type" value="Genomic_DNA"/>
</dbReference>
<keyword evidence="2" id="KW-0963">Cytoplasm</keyword>
<dbReference type="InterPro" id="IPR029055">
    <property type="entry name" value="Ntn_hydrolases_N"/>
</dbReference>
<dbReference type="PANTHER" id="PTHR32194:SF2">
    <property type="entry name" value="PROTEASOME SUBUNIT BETA TYPE-1"/>
    <property type="match status" value="1"/>
</dbReference>
<evidence type="ECO:0000256" key="2">
    <source>
        <dbReference type="ARBA" id="ARBA00022490"/>
    </source>
</evidence>
<evidence type="ECO:0000313" key="5">
    <source>
        <dbReference type="Proteomes" id="UP000002313"/>
    </source>
</evidence>
<dbReference type="PROSITE" id="PS51476">
    <property type="entry name" value="PROTEASOME_BETA_2"/>
    <property type="match status" value="1"/>
</dbReference>
<evidence type="ECO:0000313" key="4">
    <source>
        <dbReference type="EMBL" id="ADM11900.1"/>
    </source>
</evidence>
<reference evidence="4 5" key="1">
    <citation type="journal article" date="2010" name="Nat. Commun.">
        <title>The complete sequence of the smallest known nuclear genome from the microsporidian Encephalitozoon intestinalis.</title>
        <authorList>
            <person name="Corradi N."/>
            <person name="Pombert J.-F."/>
            <person name="Farinelli L."/>
            <person name="Didier E.S."/>
            <person name="Keeling P.J."/>
        </authorList>
    </citation>
    <scope>NUCLEOTIDE SEQUENCE [LARGE SCALE GENOMIC DNA]</scope>
    <source>
        <strain evidence="4 5">ATCC 50506</strain>
    </source>
</reference>
<sequence length="287" mass="32997">MLNNKGRIHSMSGGFNLRAPREYGLFEDIDFPMSLDSMDELDTRSSIGAMNGTELRKDGIESLFISKKNDYKEVKEEEKFNPYEDNSGTTVCLKQDDFIIVAGDTRHSSDMVINSREMSKIFRMGNFLLTGTGFYADTYEVYRKMTDEILQYEVDGPMSIHSSANLLSKILYSRRFFPYYSFCTLSGFEKGKAYLYQYDPLGSYDLTTCVCKGSGRSMIQPLLDSFIDKKNWNNASDAQISQEDCIRLVVKAFNSVAERDIKTKDNLEIYVVREHELTHQILPLRRD</sequence>
<dbReference type="AlphaFoldDB" id="E0S865"/>
<comment type="subcellular location">
    <subcellularLocation>
        <location evidence="1">Nucleus</location>
    </subcellularLocation>
</comment>
<dbReference type="OrthoDB" id="268479at2759"/>
<dbReference type="KEGG" id="ein:Eint_071370"/>
<evidence type="ECO:0000256" key="1">
    <source>
        <dbReference type="ARBA" id="ARBA00004123"/>
    </source>
</evidence>
<keyword evidence="3 4" id="KW-0647">Proteasome</keyword>